<dbReference type="RefSeq" id="WP_107252245.1">
    <property type="nucleotide sequence ID" value="NZ_JAKJTK010000052.1"/>
</dbReference>
<keyword evidence="2" id="KW-0503">Monooxygenase</keyword>
<dbReference type="AlphaFoldDB" id="A0A2T3LE16"/>
<dbReference type="PANTHER" id="PTHR33336:SF3">
    <property type="entry name" value="ABM DOMAIN-CONTAINING PROTEIN"/>
    <property type="match status" value="1"/>
</dbReference>
<accession>A0A2T3LE16</accession>
<dbReference type="InterPro" id="IPR007138">
    <property type="entry name" value="ABM_dom"/>
</dbReference>
<dbReference type="InterPro" id="IPR011008">
    <property type="entry name" value="Dimeric_a/b-barrel"/>
</dbReference>
<protein>
    <submittedName>
        <fullName evidence="2">Antibiotic biosynthesis monooxygenase</fullName>
    </submittedName>
</protein>
<sequence length="96" mass="11011">MANLTIVANIIAKADKVELVKTELLKLIDVTRAEEGCINYNLHQDNENPAHFMFYENWISRELWQTHMGNQHLKDYMAATDGAVDSFVLNEMTKIA</sequence>
<dbReference type="PROSITE" id="PS51725">
    <property type="entry name" value="ABM"/>
    <property type="match status" value="1"/>
</dbReference>
<dbReference type="Pfam" id="PF03992">
    <property type="entry name" value="ABM"/>
    <property type="match status" value="1"/>
</dbReference>
<dbReference type="Gene3D" id="3.30.70.100">
    <property type="match status" value="1"/>
</dbReference>
<keyword evidence="3" id="KW-1185">Reference proteome</keyword>
<name>A0A2T3LE16_9GAMM</name>
<dbReference type="PANTHER" id="PTHR33336">
    <property type="entry name" value="QUINOL MONOOXYGENASE YGIN-RELATED"/>
    <property type="match status" value="1"/>
</dbReference>
<comment type="caution">
    <text evidence="2">The sequence shown here is derived from an EMBL/GenBank/DDBJ whole genome shotgun (WGS) entry which is preliminary data.</text>
</comment>
<reference evidence="2 3" key="1">
    <citation type="submission" date="2018-03" db="EMBL/GenBank/DDBJ databases">
        <title>Whole genome sequencing of Histamine producing bacteria.</title>
        <authorList>
            <person name="Butler K."/>
        </authorList>
    </citation>
    <scope>NUCLEOTIDE SEQUENCE [LARGE SCALE GENOMIC DNA]</scope>
    <source>
        <strain evidence="2 3">ATCC 19614</strain>
    </source>
</reference>
<evidence type="ECO:0000259" key="1">
    <source>
        <dbReference type="PROSITE" id="PS51725"/>
    </source>
</evidence>
<keyword evidence="2" id="KW-0560">Oxidoreductase</keyword>
<feature type="domain" description="ABM" evidence="1">
    <location>
        <begin position="4"/>
        <end position="92"/>
    </location>
</feature>
<organism evidence="2 3">
    <name type="scientific">Photobacterium indicum</name>
    <dbReference type="NCBI Taxonomy" id="81447"/>
    <lineage>
        <taxon>Bacteria</taxon>
        <taxon>Pseudomonadati</taxon>
        <taxon>Pseudomonadota</taxon>
        <taxon>Gammaproteobacteria</taxon>
        <taxon>Vibrionales</taxon>
        <taxon>Vibrionaceae</taxon>
        <taxon>Photobacterium</taxon>
    </lineage>
</organism>
<gene>
    <name evidence="2" type="ORF">C9J47_03370</name>
</gene>
<dbReference type="SUPFAM" id="SSF54909">
    <property type="entry name" value="Dimeric alpha+beta barrel"/>
    <property type="match status" value="1"/>
</dbReference>
<dbReference type="GO" id="GO:0004497">
    <property type="term" value="F:monooxygenase activity"/>
    <property type="evidence" value="ECO:0007669"/>
    <property type="project" value="UniProtKB-KW"/>
</dbReference>
<dbReference type="Proteomes" id="UP000241803">
    <property type="component" value="Unassembled WGS sequence"/>
</dbReference>
<dbReference type="EMBL" id="PYOC01000001">
    <property type="protein sequence ID" value="PSV49621.1"/>
    <property type="molecule type" value="Genomic_DNA"/>
</dbReference>
<dbReference type="InterPro" id="IPR050744">
    <property type="entry name" value="AI-2_Isomerase_LsrG"/>
</dbReference>
<evidence type="ECO:0000313" key="2">
    <source>
        <dbReference type="EMBL" id="PSV49621.1"/>
    </source>
</evidence>
<evidence type="ECO:0000313" key="3">
    <source>
        <dbReference type="Proteomes" id="UP000241803"/>
    </source>
</evidence>
<proteinExistence type="predicted"/>